<feature type="non-terminal residue" evidence="1">
    <location>
        <position position="63"/>
    </location>
</feature>
<proteinExistence type="predicted"/>
<evidence type="ECO:0000313" key="2">
    <source>
        <dbReference type="Proteomes" id="UP000054359"/>
    </source>
</evidence>
<gene>
    <name evidence="1" type="ORF">X975_09795</name>
</gene>
<accession>A0A087SWF9</accession>
<dbReference type="EMBL" id="KK112261">
    <property type="protein sequence ID" value="KFM57198.1"/>
    <property type="molecule type" value="Genomic_DNA"/>
</dbReference>
<dbReference type="AlphaFoldDB" id="A0A087SWF9"/>
<sequence>MLRRRQKYLMYSTFKGRLGIRRPNRQILVVILEAEDVKNEQCHRRDSNLGPPEYSLSLSMEAC</sequence>
<protein>
    <submittedName>
        <fullName evidence="1">Uncharacterized protein</fullName>
    </submittedName>
</protein>
<evidence type="ECO:0000313" key="1">
    <source>
        <dbReference type="EMBL" id="KFM57198.1"/>
    </source>
</evidence>
<name>A0A087SWF9_STEMI</name>
<reference evidence="1 2" key="1">
    <citation type="submission" date="2013-11" db="EMBL/GenBank/DDBJ databases">
        <title>Genome sequencing of Stegodyphus mimosarum.</title>
        <authorList>
            <person name="Bechsgaard J."/>
        </authorList>
    </citation>
    <scope>NUCLEOTIDE SEQUENCE [LARGE SCALE GENOMIC DNA]</scope>
</reference>
<dbReference type="Proteomes" id="UP000054359">
    <property type="component" value="Unassembled WGS sequence"/>
</dbReference>
<organism evidence="1 2">
    <name type="scientific">Stegodyphus mimosarum</name>
    <name type="common">African social velvet spider</name>
    <dbReference type="NCBI Taxonomy" id="407821"/>
    <lineage>
        <taxon>Eukaryota</taxon>
        <taxon>Metazoa</taxon>
        <taxon>Ecdysozoa</taxon>
        <taxon>Arthropoda</taxon>
        <taxon>Chelicerata</taxon>
        <taxon>Arachnida</taxon>
        <taxon>Araneae</taxon>
        <taxon>Araneomorphae</taxon>
        <taxon>Entelegynae</taxon>
        <taxon>Eresoidea</taxon>
        <taxon>Eresidae</taxon>
        <taxon>Stegodyphus</taxon>
    </lineage>
</organism>
<keyword evidence="2" id="KW-1185">Reference proteome</keyword>